<reference evidence="4" key="1">
    <citation type="journal article" date="2020" name="Stud. Mycol.">
        <title>101 Dothideomycetes genomes: a test case for predicting lifestyles and emergence of pathogens.</title>
        <authorList>
            <person name="Haridas S."/>
            <person name="Albert R."/>
            <person name="Binder M."/>
            <person name="Bloem J."/>
            <person name="Labutti K."/>
            <person name="Salamov A."/>
            <person name="Andreopoulos B."/>
            <person name="Baker S."/>
            <person name="Barry K."/>
            <person name="Bills G."/>
            <person name="Bluhm B."/>
            <person name="Cannon C."/>
            <person name="Castanera R."/>
            <person name="Culley D."/>
            <person name="Daum C."/>
            <person name="Ezra D."/>
            <person name="Gonzalez J."/>
            <person name="Henrissat B."/>
            <person name="Kuo A."/>
            <person name="Liang C."/>
            <person name="Lipzen A."/>
            <person name="Lutzoni F."/>
            <person name="Magnuson J."/>
            <person name="Mondo S."/>
            <person name="Nolan M."/>
            <person name="Ohm R."/>
            <person name="Pangilinan J."/>
            <person name="Park H.-J."/>
            <person name="Ramirez L."/>
            <person name="Alfaro M."/>
            <person name="Sun H."/>
            <person name="Tritt A."/>
            <person name="Yoshinaga Y."/>
            <person name="Zwiers L.-H."/>
            <person name="Turgeon B."/>
            <person name="Goodwin S."/>
            <person name="Spatafora J."/>
            <person name="Crous P."/>
            <person name="Grigoriev I."/>
        </authorList>
    </citation>
    <scope>NUCLEOTIDE SEQUENCE</scope>
    <source>
        <strain evidence="4">CBS 122368</strain>
    </source>
</reference>
<comment type="similarity">
    <text evidence="1">Belongs to the NmrA-type oxidoreductase family. Isoflavone reductase subfamily.</text>
</comment>
<dbReference type="PANTHER" id="PTHR47706">
    <property type="entry name" value="NMRA-LIKE FAMILY PROTEIN"/>
    <property type="match status" value="1"/>
</dbReference>
<dbReference type="Proteomes" id="UP000800094">
    <property type="component" value="Unassembled WGS sequence"/>
</dbReference>
<evidence type="ECO:0000256" key="1">
    <source>
        <dbReference type="ARBA" id="ARBA00005725"/>
    </source>
</evidence>
<dbReference type="Gene3D" id="3.40.50.720">
    <property type="entry name" value="NAD(P)-binding Rossmann-like Domain"/>
    <property type="match status" value="1"/>
</dbReference>
<dbReference type="GeneID" id="54577511"/>
<dbReference type="AlphaFoldDB" id="A0A6A6I1W3"/>
<proteinExistence type="inferred from homology"/>
<accession>A0A6A6I1W3</accession>
<evidence type="ECO:0000256" key="3">
    <source>
        <dbReference type="ARBA" id="ARBA00023002"/>
    </source>
</evidence>
<dbReference type="RefSeq" id="XP_033678966.1">
    <property type="nucleotide sequence ID" value="XM_033824181.1"/>
</dbReference>
<organism evidence="4 5">
    <name type="scientific">Trematosphaeria pertusa</name>
    <dbReference type="NCBI Taxonomy" id="390896"/>
    <lineage>
        <taxon>Eukaryota</taxon>
        <taxon>Fungi</taxon>
        <taxon>Dikarya</taxon>
        <taxon>Ascomycota</taxon>
        <taxon>Pezizomycotina</taxon>
        <taxon>Dothideomycetes</taxon>
        <taxon>Pleosporomycetidae</taxon>
        <taxon>Pleosporales</taxon>
        <taxon>Massarineae</taxon>
        <taxon>Trematosphaeriaceae</taxon>
        <taxon>Trematosphaeria</taxon>
    </lineage>
</organism>
<dbReference type="InterPro" id="IPR051609">
    <property type="entry name" value="NmrA/Isoflavone_reductase-like"/>
</dbReference>
<dbReference type="SUPFAM" id="SSF51735">
    <property type="entry name" value="NAD(P)-binding Rossmann-fold domains"/>
    <property type="match status" value="1"/>
</dbReference>
<dbReference type="InterPro" id="IPR036291">
    <property type="entry name" value="NAD(P)-bd_dom_sf"/>
</dbReference>
<dbReference type="OrthoDB" id="10000533at2759"/>
<evidence type="ECO:0000313" key="4">
    <source>
        <dbReference type="EMBL" id="KAF2243962.1"/>
    </source>
</evidence>
<dbReference type="PANTHER" id="PTHR47706:SF4">
    <property type="entry name" value="NMRA-LIKE DOMAIN-CONTAINING PROTEIN"/>
    <property type="match status" value="1"/>
</dbReference>
<evidence type="ECO:0000256" key="2">
    <source>
        <dbReference type="ARBA" id="ARBA00022857"/>
    </source>
</evidence>
<keyword evidence="5" id="KW-1185">Reference proteome</keyword>
<dbReference type="EMBL" id="ML987204">
    <property type="protein sequence ID" value="KAF2243962.1"/>
    <property type="molecule type" value="Genomic_DNA"/>
</dbReference>
<dbReference type="Gene3D" id="3.90.25.10">
    <property type="entry name" value="UDP-galactose 4-epimerase, domain 1"/>
    <property type="match status" value="1"/>
</dbReference>
<keyword evidence="2" id="KW-0521">NADP</keyword>
<name>A0A6A6I1W3_9PLEO</name>
<gene>
    <name evidence="4" type="ORF">BU26DRAFT_436531</name>
</gene>
<evidence type="ECO:0000313" key="5">
    <source>
        <dbReference type="Proteomes" id="UP000800094"/>
    </source>
</evidence>
<protein>
    <submittedName>
        <fullName evidence="4">NAD(P)-binding protein</fullName>
    </submittedName>
</protein>
<dbReference type="GO" id="GO:0016491">
    <property type="term" value="F:oxidoreductase activity"/>
    <property type="evidence" value="ECO:0007669"/>
    <property type="project" value="UniProtKB-KW"/>
</dbReference>
<keyword evidence="3" id="KW-0560">Oxidoreductase</keyword>
<sequence length="271" mass="30218">VRVLATDYSNPDSMVNMLEENKISTVVSVLNAGMDTTPELNLVQAADRSKMTKRFIPNVWSSVVYKPEYAQIFPFAALRLQVMDALSKTGLEWTVIYPGIFLEYYVTGLPTHLTRHKIAVDVDANAAGIPGSGNVPITFTYTFDIAKFVAELLSLEKWEQKYFTVGDSKTWNEVVAIAEQAKGVKFVVSYDPVEKLEKGQITELPGHKKAYEEFGGEAVAKPMVQGMNARFGLWMEEGAFSFRDGAFLNDMFPDIKTLSMEEAWKTVGGKN</sequence>
<feature type="non-terminal residue" evidence="4">
    <location>
        <position position="1"/>
    </location>
</feature>